<comment type="caution">
    <text evidence="1">The sequence shown here is derived from an EMBL/GenBank/DDBJ whole genome shotgun (WGS) entry which is preliminary data.</text>
</comment>
<sequence>MADITDVHPENLRALAGTLVAKDQILDGRTPAGALTTLAQALRGSLIDASHNGVSLDILNIQEQVVTHINSEVRALNEGAEIIQNADQDNAAAMCVMEPPR</sequence>
<organism evidence="1 2">
    <name type="scientific">Dietzia aerolata</name>
    <dbReference type="NCBI Taxonomy" id="595984"/>
    <lineage>
        <taxon>Bacteria</taxon>
        <taxon>Bacillati</taxon>
        <taxon>Actinomycetota</taxon>
        <taxon>Actinomycetes</taxon>
        <taxon>Mycobacteriales</taxon>
        <taxon>Dietziaceae</taxon>
        <taxon>Dietzia</taxon>
    </lineage>
</organism>
<name>A0ABV5JTU5_9ACTN</name>
<gene>
    <name evidence="1" type="ORF">ACFFVD_13385</name>
</gene>
<proteinExistence type="predicted"/>
<accession>A0ABV5JTU5</accession>
<protein>
    <submittedName>
        <fullName evidence="1">Uncharacterized protein</fullName>
    </submittedName>
</protein>
<evidence type="ECO:0000313" key="1">
    <source>
        <dbReference type="EMBL" id="MFB9260797.1"/>
    </source>
</evidence>
<keyword evidence="2" id="KW-1185">Reference proteome</keyword>
<dbReference type="RefSeq" id="WP_182632205.1">
    <property type="nucleotide sequence ID" value="NZ_JAALDM010000123.1"/>
</dbReference>
<dbReference type="EMBL" id="JBHMDY010000008">
    <property type="protein sequence ID" value="MFB9260797.1"/>
    <property type="molecule type" value="Genomic_DNA"/>
</dbReference>
<evidence type="ECO:0000313" key="2">
    <source>
        <dbReference type="Proteomes" id="UP001589700"/>
    </source>
</evidence>
<reference evidence="1 2" key="1">
    <citation type="submission" date="2024-09" db="EMBL/GenBank/DDBJ databases">
        <authorList>
            <person name="Sun Q."/>
            <person name="Mori K."/>
        </authorList>
    </citation>
    <scope>NUCLEOTIDE SEQUENCE [LARGE SCALE GENOMIC DNA]</scope>
    <source>
        <strain evidence="1 2">CCM 7659</strain>
    </source>
</reference>
<dbReference type="Proteomes" id="UP001589700">
    <property type="component" value="Unassembled WGS sequence"/>
</dbReference>